<keyword evidence="4 8" id="KW-0238">DNA-binding</keyword>
<evidence type="ECO:0000256" key="4">
    <source>
        <dbReference type="ARBA" id="ARBA00023125"/>
    </source>
</evidence>
<dbReference type="FunFam" id="1.10.260.40:FF:000047">
    <property type="entry name" value="One cut domain family member"/>
    <property type="match status" value="3"/>
</dbReference>
<comment type="similarity">
    <text evidence="2 10">Belongs to the CUT homeobox family.</text>
</comment>
<evidence type="ECO:0000256" key="7">
    <source>
        <dbReference type="ARBA" id="ARBA00023242"/>
    </source>
</evidence>
<dbReference type="SUPFAM" id="SSF47413">
    <property type="entry name" value="lambda repressor-like DNA-binding domains"/>
    <property type="match status" value="3"/>
</dbReference>
<feature type="domain" description="CUT" evidence="12">
    <location>
        <begin position="559"/>
        <end position="645"/>
    </location>
</feature>
<dbReference type="PANTHER" id="PTHR14057:SF32">
    <property type="entry name" value="HOMEOBOX PROTEIN CEH-21-RELATED"/>
    <property type="match status" value="1"/>
</dbReference>
<feature type="domain" description="CUT" evidence="12">
    <location>
        <begin position="667"/>
        <end position="753"/>
    </location>
</feature>
<feature type="domain" description="CUT" evidence="12">
    <location>
        <begin position="204"/>
        <end position="290"/>
    </location>
</feature>
<dbReference type="Pfam" id="PF02376">
    <property type="entry name" value="CUT"/>
    <property type="match status" value="3"/>
</dbReference>
<dbReference type="SMART" id="SM00389">
    <property type="entry name" value="HOX"/>
    <property type="match status" value="2"/>
</dbReference>
<dbReference type="PANTHER" id="PTHR14057">
    <property type="entry name" value="TRANSCRIPTION FACTOR ONECUT"/>
    <property type="match status" value="1"/>
</dbReference>
<dbReference type="InParanoid" id="A8XIV7"/>
<dbReference type="InterPro" id="IPR010982">
    <property type="entry name" value="Lambda_DNA-bd_dom_sf"/>
</dbReference>
<proteinExistence type="inferred from homology"/>
<dbReference type="Pfam" id="PF00046">
    <property type="entry name" value="Homeodomain"/>
    <property type="match status" value="1"/>
</dbReference>
<dbReference type="Proteomes" id="UP000008549">
    <property type="component" value="Unassembled WGS sequence"/>
</dbReference>
<evidence type="ECO:0000256" key="10">
    <source>
        <dbReference type="RuleBase" id="RU361129"/>
    </source>
</evidence>
<comment type="subcellular location">
    <subcellularLocation>
        <location evidence="1 8 9">Nucleus</location>
    </subcellularLocation>
</comment>
<evidence type="ECO:0000259" key="11">
    <source>
        <dbReference type="PROSITE" id="PS50071"/>
    </source>
</evidence>
<dbReference type="GeneID" id="8574590"/>
<dbReference type="AlphaFoldDB" id="A8XIV7"/>
<keyword evidence="3 10" id="KW-0805">Transcription regulation</keyword>
<evidence type="ECO:0000256" key="6">
    <source>
        <dbReference type="ARBA" id="ARBA00023163"/>
    </source>
</evidence>
<dbReference type="PROSITE" id="PS50071">
    <property type="entry name" value="HOMEOBOX_2"/>
    <property type="match status" value="1"/>
</dbReference>
<dbReference type="InterPro" id="IPR051649">
    <property type="entry name" value="CUT_Homeobox"/>
</dbReference>
<evidence type="ECO:0000256" key="9">
    <source>
        <dbReference type="RuleBase" id="RU000682"/>
    </source>
</evidence>
<keyword evidence="5 8" id="KW-0371">Homeobox</keyword>
<gene>
    <name evidence="13" type="ORF">CBG13862</name>
    <name evidence="13" type="ORF">CBG_13862</name>
</gene>
<reference evidence="13 14" key="1">
    <citation type="journal article" date="2003" name="PLoS Biol.">
        <title>The genome sequence of Caenorhabditis briggsae: a platform for comparative genomics.</title>
        <authorList>
            <person name="Stein L.D."/>
            <person name="Bao Z."/>
            <person name="Blasiar D."/>
            <person name="Blumenthal T."/>
            <person name="Brent M.R."/>
            <person name="Chen N."/>
            <person name="Chinwalla A."/>
            <person name="Clarke L."/>
            <person name="Clee C."/>
            <person name="Coghlan A."/>
            <person name="Coulson A."/>
            <person name="D'Eustachio P."/>
            <person name="Fitch D.H."/>
            <person name="Fulton L.A."/>
            <person name="Fulton R.E."/>
            <person name="Griffiths-Jones S."/>
            <person name="Harris T.W."/>
            <person name="Hillier L.W."/>
            <person name="Kamath R."/>
            <person name="Kuwabara P.E."/>
            <person name="Mardis E.R."/>
            <person name="Marra M.A."/>
            <person name="Miner T.L."/>
            <person name="Minx P."/>
            <person name="Mullikin J.C."/>
            <person name="Plumb R.W."/>
            <person name="Rogers J."/>
            <person name="Schein J.E."/>
            <person name="Sohrmann M."/>
            <person name="Spieth J."/>
            <person name="Stajich J.E."/>
            <person name="Wei C."/>
            <person name="Willey D."/>
            <person name="Wilson R.K."/>
            <person name="Durbin R."/>
            <person name="Waterston R.H."/>
        </authorList>
    </citation>
    <scope>NUCLEOTIDE SEQUENCE [LARGE SCALE GENOMIC DNA]</scope>
    <source>
        <strain evidence="13 14">AF16</strain>
    </source>
</reference>
<evidence type="ECO:0000256" key="8">
    <source>
        <dbReference type="PROSITE-ProRule" id="PRU00108"/>
    </source>
</evidence>
<dbReference type="InterPro" id="IPR001356">
    <property type="entry name" value="HD"/>
</dbReference>
<keyword evidence="14" id="KW-1185">Reference proteome</keyword>
<dbReference type="PROSITE" id="PS51042">
    <property type="entry name" value="CUT"/>
    <property type="match status" value="3"/>
</dbReference>
<dbReference type="KEGG" id="cbr:CBG_13862"/>
<evidence type="ECO:0000256" key="2">
    <source>
        <dbReference type="ARBA" id="ARBA00008190"/>
    </source>
</evidence>
<dbReference type="Gene3D" id="1.10.10.60">
    <property type="entry name" value="Homeodomain-like"/>
    <property type="match status" value="2"/>
</dbReference>
<evidence type="ECO:0000256" key="1">
    <source>
        <dbReference type="ARBA" id="ARBA00004123"/>
    </source>
</evidence>
<dbReference type="Gene3D" id="1.10.260.40">
    <property type="entry name" value="lambda repressor-like DNA-binding domains"/>
    <property type="match status" value="3"/>
</dbReference>
<keyword evidence="7 8" id="KW-0539">Nucleus</keyword>
<evidence type="ECO:0000313" key="13">
    <source>
        <dbReference type="EMBL" id="CAP32582.2"/>
    </source>
</evidence>
<feature type="domain" description="Homeobox" evidence="11">
    <location>
        <begin position="314"/>
        <end position="374"/>
    </location>
</feature>
<dbReference type="EMBL" id="HE600945">
    <property type="protein sequence ID" value="CAP32582.2"/>
    <property type="molecule type" value="Genomic_DNA"/>
</dbReference>
<dbReference type="InterPro" id="IPR009057">
    <property type="entry name" value="Homeodomain-like_sf"/>
</dbReference>
<evidence type="ECO:0000259" key="12">
    <source>
        <dbReference type="PROSITE" id="PS51042"/>
    </source>
</evidence>
<reference evidence="13 14" key="2">
    <citation type="journal article" date="2011" name="PLoS Genet.">
        <title>Caenorhabditis briggsae recombinant inbred line genotypes reveal inter-strain incompatibility and the evolution of recombination.</title>
        <authorList>
            <person name="Ross J.A."/>
            <person name="Koboldt D.C."/>
            <person name="Staisch J.E."/>
            <person name="Chamberlin H.M."/>
            <person name="Gupta B.P."/>
            <person name="Miller R.D."/>
            <person name="Baird S.E."/>
            <person name="Haag E.S."/>
        </authorList>
    </citation>
    <scope>NUCLEOTIDE SEQUENCE [LARGE SCALE GENOMIC DNA]</scope>
    <source>
        <strain evidence="13 14">AF16</strain>
    </source>
</reference>
<sequence length="827" mass="96644">MYQSWREEDLEAAMTSSSGYPRDFFGTDALWDTGSFGIKRATKGPAPKKPRTEFHPVTKNALKTITRQKMYQNWREKDSEALMTSSSRYPPDFEVAKMTHGQLSRRLQTTIQMFPISNRIQLHISRILRNRRSHSDPLIQCHVVRNVSLKYLKKLEGNSWFLMKQWVRDTNSQPDQDFLDNKKHLKWDHLAVKRDLLGHFLMMCRVRRLRRKATKQRLCDAVVKEMEIHEISQSILGRRVVNRSQGTLSVILNKPEPWSFIGPGRQAFVRLYNWINLPEKKRLEIVDKNTIWDVPEKKENKCDNRKRKSTDEPSTTKRARTEFTNVQRQVLEALYEQTDRPTADEIQTIAEKLDLDETTVSNYFQNTRTRNKAKAVECENRKMKIIVKLKIFRNWQGDDSRVMTSSNAFPVYMNRINCSLWNTGSSEITPISSFTTPYVPIPVQYPNNNGILYLNQYVPWSAHGMDTEKYFNENLEIYKKPTTLKNKSVVPASTRFQSTNSPDSFWYSNPYEAWNDNPIIVEPTEPVDISIHQSDKPIPENIDTEVLRKNNSIDHITNELDAPLSGSMDSKELSEKLSQEIQNYDICRQNFAKKVLNKGPQVLRKMLKDPKPWNKLQSARVNKIRIYNWLNLPLKKRLGILDMKLAKKKQEKTVSDIPETSKVDPFNTPLPEYVNLNTKQLAERLIQEMNTHKISRAKFAKNILNTSQMALSYLLNKPKSWEKIKDRSENYVRIYNWLNLPVKARMEYFKEENKNCSRKRPSTFETNEPNPKRKCIKLNFQKEELDKIFEKCANLSPGLSVTISNSLGLNLSEVQDYFQSIKAPNTE</sequence>
<dbReference type="InterPro" id="IPR003350">
    <property type="entry name" value="CUT_dom"/>
</dbReference>
<dbReference type="HOGENOM" id="CLU_342646_0_0_1"/>
<name>A8XIV7_CAEBR</name>
<dbReference type="SUPFAM" id="SSF46689">
    <property type="entry name" value="Homeodomain-like"/>
    <property type="match status" value="1"/>
</dbReference>
<dbReference type="RefSeq" id="XP_002632594.2">
    <property type="nucleotide sequence ID" value="XM_002632548.2"/>
</dbReference>
<feature type="DNA-binding region" description="Homeobox" evidence="8">
    <location>
        <begin position="316"/>
        <end position="375"/>
    </location>
</feature>
<dbReference type="GO" id="GO:0000981">
    <property type="term" value="F:DNA-binding transcription factor activity, RNA polymerase II-specific"/>
    <property type="evidence" value="ECO:0000318"/>
    <property type="project" value="GO_Central"/>
</dbReference>
<dbReference type="GO" id="GO:0000978">
    <property type="term" value="F:RNA polymerase II cis-regulatory region sequence-specific DNA binding"/>
    <property type="evidence" value="ECO:0000318"/>
    <property type="project" value="GO_Central"/>
</dbReference>
<keyword evidence="6 10" id="KW-0804">Transcription</keyword>
<accession>A8XIV7</accession>
<evidence type="ECO:0000256" key="5">
    <source>
        <dbReference type="ARBA" id="ARBA00023155"/>
    </source>
</evidence>
<dbReference type="GO" id="GO:0006357">
    <property type="term" value="P:regulation of transcription by RNA polymerase II"/>
    <property type="evidence" value="ECO:0000318"/>
    <property type="project" value="GO_Central"/>
</dbReference>
<dbReference type="CTD" id="8574590"/>
<dbReference type="eggNOG" id="KOG2252">
    <property type="taxonomic scope" value="Eukaryota"/>
</dbReference>
<organism evidence="13 14">
    <name type="scientific">Caenorhabditis briggsae</name>
    <dbReference type="NCBI Taxonomy" id="6238"/>
    <lineage>
        <taxon>Eukaryota</taxon>
        <taxon>Metazoa</taxon>
        <taxon>Ecdysozoa</taxon>
        <taxon>Nematoda</taxon>
        <taxon>Chromadorea</taxon>
        <taxon>Rhabditida</taxon>
        <taxon>Rhabditina</taxon>
        <taxon>Rhabditomorpha</taxon>
        <taxon>Rhabditoidea</taxon>
        <taxon>Rhabditidae</taxon>
        <taxon>Peloderinae</taxon>
        <taxon>Caenorhabditis</taxon>
    </lineage>
</organism>
<evidence type="ECO:0000313" key="14">
    <source>
        <dbReference type="Proteomes" id="UP000008549"/>
    </source>
</evidence>
<evidence type="ECO:0000256" key="3">
    <source>
        <dbReference type="ARBA" id="ARBA00023015"/>
    </source>
</evidence>
<dbReference type="CDD" id="cd00086">
    <property type="entry name" value="homeodomain"/>
    <property type="match status" value="2"/>
</dbReference>
<protein>
    <recommendedName>
        <fullName evidence="10">Homeobox protein cut-like</fullName>
    </recommendedName>
</protein>
<dbReference type="SMART" id="SM01109">
    <property type="entry name" value="CUT"/>
    <property type="match status" value="3"/>
</dbReference>
<dbReference type="GO" id="GO:0005634">
    <property type="term" value="C:nucleus"/>
    <property type="evidence" value="ECO:0000318"/>
    <property type="project" value="GO_Central"/>
</dbReference>